<dbReference type="AlphaFoldDB" id="A0A1F6PF92"/>
<dbReference type="InterPro" id="IPR003812">
    <property type="entry name" value="Fido"/>
</dbReference>
<dbReference type="PANTHER" id="PTHR13504:SF38">
    <property type="entry name" value="FIDO DOMAIN-CONTAINING PROTEIN"/>
    <property type="match status" value="1"/>
</dbReference>
<gene>
    <name evidence="5" type="ORF">A2538_00350</name>
</gene>
<evidence type="ECO:0000256" key="2">
    <source>
        <dbReference type="PIRSR" id="PIRSR640198-1"/>
    </source>
</evidence>
<protein>
    <submittedName>
        <fullName evidence="5">Cell filamentation protein Fic</fullName>
    </submittedName>
</protein>
<evidence type="ECO:0000256" key="3">
    <source>
        <dbReference type="PIRSR" id="PIRSR640198-2"/>
    </source>
</evidence>
<keyword evidence="1" id="KW-0067">ATP-binding</keyword>
<evidence type="ECO:0000259" key="4">
    <source>
        <dbReference type="PROSITE" id="PS51459"/>
    </source>
</evidence>
<sequence>MENLFKSGIFEQQFQYKSFLPNFINKDFVWKDKKINMLLEEATRYLGELNAYSLLVPDVDFFIQMHVFKEAVLSSKIEGTKTSMDEALSPKEEIDPEKRDDWQEVRNYVKVINFAVKNLDTLPLSMRLTEQTHKILLSDSRGKHKHPGEIRRSQNWIGGSGPSDAFFVPPHHVHLGELLSDLQKFWHNDNLEIPNLIKIAISHYQFETIHPFEDGNGRIGRLLITLHLVSLGMLKKPTLYLSYFFEKNRASYYDSLTLVRKSNEIEQWIKFFLNGIIQTSKDGINTFEKIIKLREKYENIIIEKLGKRSKVARDLLFFLFTDPIVTVKEIENKLRISAPTANALVKAMAKVNILKERTGFSRNRVFILWEYFNCFNRH</sequence>
<dbReference type="STRING" id="1798709.A2538_00350"/>
<dbReference type="InterPro" id="IPR026287">
    <property type="entry name" value="SoFic-like"/>
</dbReference>
<dbReference type="PANTHER" id="PTHR13504">
    <property type="entry name" value="FIDO DOMAIN-CONTAINING PROTEIN DDB_G0283145"/>
    <property type="match status" value="1"/>
</dbReference>
<comment type="caution">
    <text evidence="5">The sequence shown here is derived from an EMBL/GenBank/DDBJ whole genome shotgun (WGS) entry which is preliminary data.</text>
</comment>
<proteinExistence type="predicted"/>
<dbReference type="GO" id="GO:0005524">
    <property type="term" value="F:ATP binding"/>
    <property type="evidence" value="ECO:0007669"/>
    <property type="project" value="UniProtKB-KW"/>
</dbReference>
<dbReference type="Gene3D" id="1.10.3290.10">
    <property type="entry name" value="Fido-like domain"/>
    <property type="match status" value="1"/>
</dbReference>
<evidence type="ECO:0000313" key="5">
    <source>
        <dbReference type="EMBL" id="OGH94594.1"/>
    </source>
</evidence>
<feature type="domain" description="Fido" evidence="4">
    <location>
        <begin position="124"/>
        <end position="274"/>
    </location>
</feature>
<evidence type="ECO:0000313" key="6">
    <source>
        <dbReference type="Proteomes" id="UP000178254"/>
    </source>
</evidence>
<reference evidence="5 6" key="1">
    <citation type="journal article" date="2016" name="Nat. Commun.">
        <title>Thousands of microbial genomes shed light on interconnected biogeochemical processes in an aquifer system.</title>
        <authorList>
            <person name="Anantharaman K."/>
            <person name="Brown C.T."/>
            <person name="Hug L.A."/>
            <person name="Sharon I."/>
            <person name="Castelle C.J."/>
            <person name="Probst A.J."/>
            <person name="Thomas B.C."/>
            <person name="Singh A."/>
            <person name="Wilkins M.J."/>
            <person name="Karaoz U."/>
            <person name="Brodie E.L."/>
            <person name="Williams K.H."/>
            <person name="Hubbard S.S."/>
            <person name="Banfield J.F."/>
        </authorList>
    </citation>
    <scope>NUCLEOTIDE SEQUENCE [LARGE SCALE GENOMIC DNA]</scope>
</reference>
<feature type="binding site" evidence="1">
    <location>
        <position position="210"/>
    </location>
    <ligand>
        <name>ATP</name>
        <dbReference type="ChEBI" id="CHEBI:30616"/>
    </ligand>
</feature>
<dbReference type="InterPro" id="IPR036597">
    <property type="entry name" value="Fido-like_dom_sf"/>
</dbReference>
<accession>A0A1F6PF92</accession>
<evidence type="ECO:0000256" key="1">
    <source>
        <dbReference type="PIRSR" id="PIRSR038925-1"/>
    </source>
</evidence>
<feature type="binding site" evidence="1">
    <location>
        <position position="252"/>
    </location>
    <ligand>
        <name>ATP</name>
        <dbReference type="ChEBI" id="CHEBI:30616"/>
    </ligand>
</feature>
<feature type="binding site" evidence="1">
    <location>
        <position position="78"/>
    </location>
    <ligand>
        <name>ATP</name>
        <dbReference type="ChEBI" id="CHEBI:30616"/>
    </ligand>
</feature>
<dbReference type="Pfam" id="PF02661">
    <property type="entry name" value="Fic"/>
    <property type="match status" value="1"/>
</dbReference>
<dbReference type="SUPFAM" id="SSF140931">
    <property type="entry name" value="Fic-like"/>
    <property type="match status" value="1"/>
</dbReference>
<dbReference type="Pfam" id="PF13784">
    <property type="entry name" value="Fic_N"/>
    <property type="match status" value="1"/>
</dbReference>
<dbReference type="Proteomes" id="UP000178254">
    <property type="component" value="Unassembled WGS sequence"/>
</dbReference>
<dbReference type="InterPro" id="IPR025758">
    <property type="entry name" value="Fic/DOC_N"/>
</dbReference>
<feature type="binding site" evidence="3">
    <location>
        <begin position="252"/>
        <end position="253"/>
    </location>
    <ligand>
        <name>ATP</name>
        <dbReference type="ChEBI" id="CHEBI:30616"/>
    </ligand>
</feature>
<feature type="binding site" evidence="3">
    <location>
        <begin position="214"/>
        <end position="221"/>
    </location>
    <ligand>
        <name>ATP</name>
        <dbReference type="ChEBI" id="CHEBI:30616"/>
    </ligand>
</feature>
<dbReference type="PIRSF" id="PIRSF038925">
    <property type="entry name" value="AMP-prot_trans"/>
    <property type="match status" value="1"/>
</dbReference>
<dbReference type="PROSITE" id="PS51459">
    <property type="entry name" value="FIDO"/>
    <property type="match status" value="1"/>
</dbReference>
<dbReference type="InterPro" id="IPR040198">
    <property type="entry name" value="Fido_containing"/>
</dbReference>
<keyword evidence="1" id="KW-0547">Nucleotide-binding</keyword>
<feature type="binding site" evidence="1">
    <location>
        <begin position="215"/>
        <end position="221"/>
    </location>
    <ligand>
        <name>ATP</name>
        <dbReference type="ChEBI" id="CHEBI:30616"/>
    </ligand>
</feature>
<name>A0A1F6PF92_9BACT</name>
<dbReference type="EMBL" id="MFRE01000007">
    <property type="protein sequence ID" value="OGH94594.1"/>
    <property type="molecule type" value="Genomic_DNA"/>
</dbReference>
<organism evidence="5 6">
    <name type="scientific">Candidatus Magasanikbacteria bacterium RIFOXYD2_FULL_41_14</name>
    <dbReference type="NCBI Taxonomy" id="1798709"/>
    <lineage>
        <taxon>Bacteria</taxon>
        <taxon>Candidatus Magasanikiibacteriota</taxon>
    </lineage>
</organism>
<feature type="active site" evidence="2">
    <location>
        <position position="210"/>
    </location>
</feature>